<sequence length="196" mass="20715">MKILTKNLTLALGIGMAIFACSETKDKTEEVDQLEMEQTQPKTNMEDKTITTQIMSKSGSDLAGMVTFKEVADGSLDVTVALRGIAPGEHAVHLHETGDCSAPDGKSAGGHWNPLGVEHGHRLEDEEFHKGDIGNITIGEDSTGTFNMQVEGWSIEGDSTTNILNKAVIVHAGPDDFTSQPSGAAGPRIGCGVIAK</sequence>
<reference evidence="4 5" key="1">
    <citation type="submission" date="2016-01" db="EMBL/GenBank/DDBJ databases">
        <title>Genome sequencing of Roseivirga spongicola UST030701-084.</title>
        <authorList>
            <person name="Selvaratnam C."/>
            <person name="Thevarajoo S."/>
            <person name="Goh K.M."/>
            <person name="Ee R."/>
            <person name="Chan K.-G."/>
            <person name="Chong C.S."/>
        </authorList>
    </citation>
    <scope>NUCLEOTIDE SEQUENCE [LARGE SCALE GENOMIC DNA]</scope>
    <source>
        <strain evidence="4 5">UST030701-084</strain>
    </source>
</reference>
<dbReference type="GO" id="GO:0005507">
    <property type="term" value="F:copper ion binding"/>
    <property type="evidence" value="ECO:0007669"/>
    <property type="project" value="InterPro"/>
</dbReference>
<feature type="domain" description="Superoxide dismutase copper/zinc binding" evidence="3">
    <location>
        <begin position="63"/>
        <end position="194"/>
    </location>
</feature>
<dbReference type="InterPro" id="IPR001424">
    <property type="entry name" value="SOD_Cu_Zn_dom"/>
</dbReference>
<evidence type="ECO:0000256" key="1">
    <source>
        <dbReference type="ARBA" id="ARBA00010457"/>
    </source>
</evidence>
<dbReference type="InterPro" id="IPR024134">
    <property type="entry name" value="SOD_Cu/Zn_/chaperone"/>
</dbReference>
<dbReference type="STRING" id="333140.AWW68_15035"/>
<dbReference type="RefSeq" id="WP_068223177.1">
    <property type="nucleotide sequence ID" value="NZ_LRPC01000028.1"/>
</dbReference>
<dbReference type="Proteomes" id="UP000075606">
    <property type="component" value="Unassembled WGS sequence"/>
</dbReference>
<feature type="signal peptide" evidence="2">
    <location>
        <begin position="1"/>
        <end position="22"/>
    </location>
</feature>
<comment type="caution">
    <text evidence="4">The sequence shown here is derived from an EMBL/GenBank/DDBJ whole genome shotgun (WGS) entry which is preliminary data.</text>
</comment>
<dbReference type="OrthoDB" id="9792957at2"/>
<comment type="similarity">
    <text evidence="1">Belongs to the Cu-Zn superoxide dismutase family.</text>
</comment>
<keyword evidence="2" id="KW-0732">Signal</keyword>
<dbReference type="Pfam" id="PF00080">
    <property type="entry name" value="Sod_Cu"/>
    <property type="match status" value="1"/>
</dbReference>
<dbReference type="Gene3D" id="2.60.40.200">
    <property type="entry name" value="Superoxide dismutase, copper/zinc binding domain"/>
    <property type="match status" value="1"/>
</dbReference>
<evidence type="ECO:0000259" key="3">
    <source>
        <dbReference type="Pfam" id="PF00080"/>
    </source>
</evidence>
<dbReference type="EMBL" id="LRPC01000028">
    <property type="protein sequence ID" value="KYG73976.1"/>
    <property type="molecule type" value="Genomic_DNA"/>
</dbReference>
<gene>
    <name evidence="4" type="ORF">AWW68_15035</name>
</gene>
<dbReference type="SUPFAM" id="SSF49329">
    <property type="entry name" value="Cu,Zn superoxide dismutase-like"/>
    <property type="match status" value="1"/>
</dbReference>
<dbReference type="PROSITE" id="PS51257">
    <property type="entry name" value="PROKAR_LIPOPROTEIN"/>
    <property type="match status" value="1"/>
</dbReference>
<dbReference type="AlphaFoldDB" id="A0A150X5K6"/>
<protein>
    <submittedName>
        <fullName evidence="4">Superoxide dismutase</fullName>
    </submittedName>
</protein>
<evidence type="ECO:0000313" key="5">
    <source>
        <dbReference type="Proteomes" id="UP000075606"/>
    </source>
</evidence>
<name>A0A150X5K6_9BACT</name>
<dbReference type="GO" id="GO:0006801">
    <property type="term" value="P:superoxide metabolic process"/>
    <property type="evidence" value="ECO:0007669"/>
    <property type="project" value="InterPro"/>
</dbReference>
<evidence type="ECO:0000313" key="4">
    <source>
        <dbReference type="EMBL" id="KYG73976.1"/>
    </source>
</evidence>
<feature type="chain" id="PRO_5007574221" evidence="2">
    <location>
        <begin position="23"/>
        <end position="196"/>
    </location>
</feature>
<evidence type="ECO:0000256" key="2">
    <source>
        <dbReference type="SAM" id="SignalP"/>
    </source>
</evidence>
<accession>A0A150X5K6</accession>
<organism evidence="4 5">
    <name type="scientific">Roseivirga spongicola</name>
    <dbReference type="NCBI Taxonomy" id="333140"/>
    <lineage>
        <taxon>Bacteria</taxon>
        <taxon>Pseudomonadati</taxon>
        <taxon>Bacteroidota</taxon>
        <taxon>Cytophagia</taxon>
        <taxon>Cytophagales</taxon>
        <taxon>Roseivirgaceae</taxon>
        <taxon>Roseivirga</taxon>
    </lineage>
</organism>
<dbReference type="InterPro" id="IPR036423">
    <property type="entry name" value="SOD-like_Cu/Zn_dom_sf"/>
</dbReference>
<proteinExistence type="inferred from homology"/>
<dbReference type="CDD" id="cd00305">
    <property type="entry name" value="Cu-Zn_Superoxide_Dismutase"/>
    <property type="match status" value="1"/>
</dbReference>
<keyword evidence="5" id="KW-1185">Reference proteome</keyword>
<dbReference type="PANTHER" id="PTHR10003">
    <property type="entry name" value="SUPEROXIDE DISMUTASE CU-ZN -RELATED"/>
    <property type="match status" value="1"/>
</dbReference>